<sequence>MDPSAANNPELLRFLNEEQQRVMMNEAVAKLTSVCWDKCVTSAPGSKFSPILDHSQVKTTINVSVIASKVQQDTNEKTQDKPNVSLLQRSSAKQSLSSCGTEASTGAQLELIQNRFAPLLWS</sequence>
<protein>
    <recommendedName>
        <fullName evidence="1">Mitochondrial import inner membrane translocase subunit</fullName>
    </recommendedName>
</protein>
<keyword evidence="1" id="KW-0472">Membrane</keyword>
<evidence type="ECO:0000256" key="1">
    <source>
        <dbReference type="RuleBase" id="RU367043"/>
    </source>
</evidence>
<dbReference type="Pfam" id="PF02953">
    <property type="entry name" value="zf-Tim10_DDP"/>
    <property type="match status" value="1"/>
</dbReference>
<gene>
    <name evidence="3" type="ORF">F2Q69_00033949</name>
</gene>
<comment type="similarity">
    <text evidence="1">Belongs to the small Tim family.</text>
</comment>
<keyword evidence="1" id="KW-1015">Disulfide bond</keyword>
<reference evidence="3" key="1">
    <citation type="submission" date="2019-12" db="EMBL/GenBank/DDBJ databases">
        <title>Genome sequencing and annotation of Brassica cretica.</title>
        <authorList>
            <person name="Studholme D.J."/>
            <person name="Sarris P."/>
        </authorList>
    </citation>
    <scope>NUCLEOTIDE SEQUENCE</scope>
    <source>
        <strain evidence="3">PFS-109/04</strain>
        <tissue evidence="3">Leaf</tissue>
    </source>
</reference>
<dbReference type="InterPro" id="IPR004217">
    <property type="entry name" value="Tim10-like"/>
</dbReference>
<accession>A0A8S9SI04</accession>
<dbReference type="AlphaFoldDB" id="A0A8S9SI04"/>
<evidence type="ECO:0000313" key="4">
    <source>
        <dbReference type="Proteomes" id="UP000712600"/>
    </source>
</evidence>
<keyword evidence="1" id="KW-0811">Translocation</keyword>
<keyword evidence="1" id="KW-0143">Chaperone</keyword>
<dbReference type="GO" id="GO:0015031">
    <property type="term" value="P:protein transport"/>
    <property type="evidence" value="ECO:0007669"/>
    <property type="project" value="UniProtKB-KW"/>
</dbReference>
<keyword evidence="1" id="KW-0813">Transport</keyword>
<dbReference type="InterPro" id="IPR035427">
    <property type="entry name" value="Tim10-like_dom_sf"/>
</dbReference>
<comment type="function">
    <text evidence="1">Mitochondrial intermembrane chaperone that participates in the import and insertion of some multi-pass transmembrane proteins into the mitochondrial inner membrane. Also required for the transfer of beta-barrel precursors from the TOM complex to the sorting and assembly machinery (SAM complex) of the outer membrane. Acts as a chaperone-like protein that protects the hydrophobic precursors from aggregation and guide them through the mitochondrial intermembrane space.</text>
</comment>
<dbReference type="GO" id="GO:0005743">
    <property type="term" value="C:mitochondrial inner membrane"/>
    <property type="evidence" value="ECO:0007669"/>
    <property type="project" value="UniProtKB-SubCell"/>
</dbReference>
<dbReference type="SUPFAM" id="SSF144122">
    <property type="entry name" value="Tim10-like"/>
    <property type="match status" value="1"/>
</dbReference>
<keyword evidence="1" id="KW-0999">Mitochondrion inner membrane</keyword>
<dbReference type="Proteomes" id="UP000712600">
    <property type="component" value="Unassembled WGS sequence"/>
</dbReference>
<dbReference type="Gene3D" id="1.10.287.810">
    <property type="entry name" value="Mitochondrial import inner membrane translocase subunit tim13 like domains"/>
    <property type="match status" value="1"/>
</dbReference>
<comment type="subcellular location">
    <subcellularLocation>
        <location evidence="1">Mitochondrion inner membrane</location>
        <topology evidence="1">Peripheral membrane protein</topology>
        <orientation evidence="1">Intermembrane side</orientation>
    </subcellularLocation>
</comment>
<proteinExistence type="inferred from homology"/>
<comment type="domain">
    <text evidence="1">The twin CX3C motif contains 4 conserved Cys residues that form 2 disulfide bonds in the mitochondrial intermembrane space.</text>
</comment>
<dbReference type="EMBL" id="QGKX02000004">
    <property type="protein sequence ID" value="KAF3600978.1"/>
    <property type="molecule type" value="Genomic_DNA"/>
</dbReference>
<evidence type="ECO:0000259" key="2">
    <source>
        <dbReference type="Pfam" id="PF02953"/>
    </source>
</evidence>
<comment type="subunit">
    <text evidence="1">Heterohexamer.</text>
</comment>
<comment type="caution">
    <text evidence="3">The sequence shown here is derived from an EMBL/GenBank/DDBJ whole genome shotgun (WGS) entry which is preliminary data.</text>
</comment>
<organism evidence="3 4">
    <name type="scientific">Brassica cretica</name>
    <name type="common">Mustard</name>
    <dbReference type="NCBI Taxonomy" id="69181"/>
    <lineage>
        <taxon>Eukaryota</taxon>
        <taxon>Viridiplantae</taxon>
        <taxon>Streptophyta</taxon>
        <taxon>Embryophyta</taxon>
        <taxon>Tracheophyta</taxon>
        <taxon>Spermatophyta</taxon>
        <taxon>Magnoliopsida</taxon>
        <taxon>eudicotyledons</taxon>
        <taxon>Gunneridae</taxon>
        <taxon>Pentapetalae</taxon>
        <taxon>rosids</taxon>
        <taxon>malvids</taxon>
        <taxon>Brassicales</taxon>
        <taxon>Brassicaceae</taxon>
        <taxon>Brassiceae</taxon>
        <taxon>Brassica</taxon>
    </lineage>
</organism>
<name>A0A8S9SI04_BRACR</name>
<keyword evidence="1" id="KW-0653">Protein transport</keyword>
<feature type="domain" description="Tim10-like" evidence="2">
    <location>
        <begin position="14"/>
        <end position="49"/>
    </location>
</feature>
<evidence type="ECO:0000313" key="3">
    <source>
        <dbReference type="EMBL" id="KAF3600978.1"/>
    </source>
</evidence>
<keyword evidence="1" id="KW-0496">Mitochondrion</keyword>